<name>A0A0M3AJY7_9SPHN</name>
<reference evidence="1 2" key="1">
    <citation type="submission" date="2015-04" db="EMBL/GenBank/DDBJ databases">
        <title>Genome sequence of aromatic hydrocarbons-degrading Sphingobium chungbukense DJ77.</title>
        <authorList>
            <person name="Kim Y.-C."/>
            <person name="Chae J.-C."/>
        </authorList>
    </citation>
    <scope>NUCLEOTIDE SEQUENCE [LARGE SCALE GENOMIC DNA]</scope>
    <source>
        <strain evidence="1 2">DJ77</strain>
    </source>
</reference>
<keyword evidence="2" id="KW-1185">Reference proteome</keyword>
<protein>
    <submittedName>
        <fullName evidence="1">Uncharacterized protein</fullName>
    </submittedName>
</protein>
<comment type="caution">
    <text evidence="1">The sequence shown here is derived from an EMBL/GenBank/DDBJ whole genome shotgun (WGS) entry which is preliminary data.</text>
</comment>
<evidence type="ECO:0000313" key="1">
    <source>
        <dbReference type="EMBL" id="KKW90268.1"/>
    </source>
</evidence>
<gene>
    <name evidence="1" type="ORF">YP76_19860</name>
</gene>
<dbReference type="AlphaFoldDB" id="A0A0M3AJY7"/>
<evidence type="ECO:0000313" key="2">
    <source>
        <dbReference type="Proteomes" id="UP000033874"/>
    </source>
</evidence>
<dbReference type="EMBL" id="LBIC01000010">
    <property type="protein sequence ID" value="KKW90268.1"/>
    <property type="molecule type" value="Genomic_DNA"/>
</dbReference>
<proteinExistence type="predicted"/>
<dbReference type="PATRIC" id="fig|56193.3.peg.4177"/>
<sequence>MKPFDLDADLVELVPAPVSEQILAPLREMPFRADAWTPVENDRLRQLFGSDIPIADIALAIGRGRAAIVERVSVLGLRRNSVKSWTELDDAELTRRYGEEATAAIASDLGRSCSAVYARARLLDLSESNPPEWTAWEDAQLREGYRRGVPLKQLATLIGRPIGGLSARAGHLGILHANHPPGWAAEETARALEYAEAGHRYTAIVAMLVEEGFPQRTIRGFGLTIRKLGYGRGWGRAWTPEEDALLGKAYTEGTSLTPLRRQLGRTSGSLRHRAEYLGLRGLHANRNGWRIGPDWTDAEEARLRADYGRVPTKALAASMGRTKASITTRANVLGLVHGYIRPFSDDETRALDIAFRTGVSIADLAVALDRKAMSVSKYATNHGYQFGRRPRRAVTLEGLLAAA</sequence>
<accession>A0A0M3AJY7</accession>
<dbReference type="STRING" id="56193.YP76_19860"/>
<organism evidence="1 2">
    <name type="scientific">Sphingobium chungbukense</name>
    <dbReference type="NCBI Taxonomy" id="56193"/>
    <lineage>
        <taxon>Bacteria</taxon>
        <taxon>Pseudomonadati</taxon>
        <taxon>Pseudomonadota</taxon>
        <taxon>Alphaproteobacteria</taxon>
        <taxon>Sphingomonadales</taxon>
        <taxon>Sphingomonadaceae</taxon>
        <taxon>Sphingobium</taxon>
    </lineage>
</organism>
<dbReference type="RefSeq" id="WP_046765360.1">
    <property type="nucleotide sequence ID" value="NZ_LBIC01000010.1"/>
</dbReference>
<dbReference type="Proteomes" id="UP000033874">
    <property type="component" value="Unassembled WGS sequence"/>
</dbReference>